<evidence type="ECO:0000256" key="2">
    <source>
        <dbReference type="ARBA" id="ARBA00004726"/>
    </source>
</evidence>
<accession>A0AB74UG01</accession>
<dbReference type="InterPro" id="IPR023468">
    <property type="entry name" value="Riboflavin_kinase"/>
</dbReference>
<evidence type="ECO:0000256" key="3">
    <source>
        <dbReference type="ARBA" id="ARBA00005201"/>
    </source>
</evidence>
<comment type="catalytic activity">
    <reaction evidence="19">
        <text>FMN + ATP + H(+) = FAD + diphosphate</text>
        <dbReference type="Rhea" id="RHEA:17237"/>
        <dbReference type="ChEBI" id="CHEBI:15378"/>
        <dbReference type="ChEBI" id="CHEBI:30616"/>
        <dbReference type="ChEBI" id="CHEBI:33019"/>
        <dbReference type="ChEBI" id="CHEBI:57692"/>
        <dbReference type="ChEBI" id="CHEBI:58210"/>
        <dbReference type="EC" id="2.7.7.2"/>
    </reaction>
</comment>
<keyword evidence="14" id="KW-0274">FAD</keyword>
<dbReference type="CDD" id="cd02064">
    <property type="entry name" value="FAD_synthetase_N"/>
    <property type="match status" value="1"/>
</dbReference>
<name>A0AB74UG01_9GAMM</name>
<evidence type="ECO:0000256" key="8">
    <source>
        <dbReference type="ARBA" id="ARBA00022630"/>
    </source>
</evidence>
<evidence type="ECO:0000259" key="21">
    <source>
        <dbReference type="SMART" id="SM00904"/>
    </source>
</evidence>
<dbReference type="Gene3D" id="2.40.30.30">
    <property type="entry name" value="Riboflavin kinase-like"/>
    <property type="match status" value="1"/>
</dbReference>
<evidence type="ECO:0000256" key="11">
    <source>
        <dbReference type="ARBA" id="ARBA00022695"/>
    </source>
</evidence>
<evidence type="ECO:0000256" key="13">
    <source>
        <dbReference type="ARBA" id="ARBA00022777"/>
    </source>
</evidence>
<dbReference type="AlphaFoldDB" id="A0AB74UG01"/>
<protein>
    <recommendedName>
        <fullName evidence="7">Bifunctional riboflavin kinase/FMN adenylyltransferase</fullName>
        <ecNumber evidence="5">2.7.1.26</ecNumber>
        <ecNumber evidence="6">2.7.7.2</ecNumber>
    </recommendedName>
    <alternativeName>
        <fullName evidence="17">Riboflavin biosynthesis protein RibF</fullName>
    </alternativeName>
</protein>
<evidence type="ECO:0000256" key="10">
    <source>
        <dbReference type="ARBA" id="ARBA00022679"/>
    </source>
</evidence>
<dbReference type="FunFam" id="3.40.50.620:FF:000021">
    <property type="entry name" value="Riboflavin biosynthesis protein"/>
    <property type="match status" value="1"/>
</dbReference>
<comment type="pathway">
    <text evidence="3">Cofactor biosynthesis; FMN biosynthesis; FMN from riboflavin (ATP route): step 1/1.</text>
</comment>
<dbReference type="EC" id="2.7.1.26" evidence="5"/>
<feature type="compositionally biased region" description="Polar residues" evidence="20">
    <location>
        <begin position="342"/>
        <end position="356"/>
    </location>
</feature>
<dbReference type="NCBIfam" id="TIGR00083">
    <property type="entry name" value="ribF"/>
    <property type="match status" value="1"/>
</dbReference>
<keyword evidence="8" id="KW-0285">Flavoprotein</keyword>
<reference evidence="22" key="1">
    <citation type="submission" date="2024-06" db="EMBL/GenBank/DDBJ databases">
        <title>Complete genome of Salinicola endophyticus HNIBRBA4755.</title>
        <authorList>
            <person name="Shin S.Y."/>
            <person name="Kang H."/>
            <person name="Song J."/>
        </authorList>
    </citation>
    <scope>NUCLEOTIDE SEQUENCE</scope>
    <source>
        <strain evidence="22">HNIBRBA4755</strain>
    </source>
</reference>
<evidence type="ECO:0000256" key="4">
    <source>
        <dbReference type="ARBA" id="ARBA00010214"/>
    </source>
</evidence>
<dbReference type="EMBL" id="CP159578">
    <property type="protein sequence ID" value="XCJ79960.1"/>
    <property type="molecule type" value="Genomic_DNA"/>
</dbReference>
<dbReference type="SUPFAM" id="SSF52374">
    <property type="entry name" value="Nucleotidylyl transferase"/>
    <property type="match status" value="1"/>
</dbReference>
<dbReference type="Gene3D" id="3.40.50.620">
    <property type="entry name" value="HUPs"/>
    <property type="match status" value="1"/>
</dbReference>
<dbReference type="GO" id="GO:0008531">
    <property type="term" value="F:riboflavin kinase activity"/>
    <property type="evidence" value="ECO:0007669"/>
    <property type="project" value="UniProtKB-EC"/>
</dbReference>
<evidence type="ECO:0000256" key="6">
    <source>
        <dbReference type="ARBA" id="ARBA00012393"/>
    </source>
</evidence>
<organism evidence="22">
    <name type="scientific">Salinicola endophyticus</name>
    <dbReference type="NCBI Taxonomy" id="1949083"/>
    <lineage>
        <taxon>Bacteria</taxon>
        <taxon>Pseudomonadati</taxon>
        <taxon>Pseudomonadota</taxon>
        <taxon>Gammaproteobacteria</taxon>
        <taxon>Oceanospirillales</taxon>
        <taxon>Halomonadaceae</taxon>
        <taxon>Salinicola</taxon>
    </lineage>
</organism>
<evidence type="ECO:0000256" key="5">
    <source>
        <dbReference type="ARBA" id="ARBA00012105"/>
    </source>
</evidence>
<evidence type="ECO:0000256" key="15">
    <source>
        <dbReference type="ARBA" id="ARBA00022840"/>
    </source>
</evidence>
<dbReference type="InterPro" id="IPR015865">
    <property type="entry name" value="Riboflavin_kinase_bac/euk"/>
</dbReference>
<evidence type="ECO:0000256" key="17">
    <source>
        <dbReference type="ARBA" id="ARBA00032176"/>
    </source>
</evidence>
<keyword evidence="9" id="KW-0288">FMN</keyword>
<dbReference type="GO" id="GO:0009231">
    <property type="term" value="P:riboflavin biosynthetic process"/>
    <property type="evidence" value="ECO:0007669"/>
    <property type="project" value="InterPro"/>
</dbReference>
<evidence type="ECO:0000256" key="18">
    <source>
        <dbReference type="ARBA" id="ARBA00047880"/>
    </source>
</evidence>
<evidence type="ECO:0000313" key="22">
    <source>
        <dbReference type="EMBL" id="XCJ79960.1"/>
    </source>
</evidence>
<evidence type="ECO:0000256" key="16">
    <source>
        <dbReference type="ARBA" id="ARBA00023268"/>
    </source>
</evidence>
<keyword evidence="10 22" id="KW-0808">Transferase</keyword>
<proteinExistence type="inferred from homology"/>
<keyword evidence="11 22" id="KW-0548">Nucleotidyltransferase</keyword>
<dbReference type="RefSeq" id="WP_353980819.1">
    <property type="nucleotide sequence ID" value="NZ_CP159578.1"/>
</dbReference>
<gene>
    <name evidence="22" type="primary">ribF</name>
    <name evidence="22" type="ORF">ABV408_01955</name>
</gene>
<keyword evidence="16" id="KW-0511">Multifunctional enzyme</keyword>
<dbReference type="Pfam" id="PF06574">
    <property type="entry name" value="FAD_syn"/>
    <property type="match status" value="1"/>
</dbReference>
<dbReference type="EC" id="2.7.7.2" evidence="6"/>
<comment type="function">
    <text evidence="1">Catalyzes the phosphorylation of riboflavin to FMN followed by the adenylation of FMN to FAD.</text>
</comment>
<comment type="similarity">
    <text evidence="4">Belongs to the RibF family.</text>
</comment>
<dbReference type="InterPro" id="IPR002606">
    <property type="entry name" value="Riboflavin_kinase_bac"/>
</dbReference>
<comment type="catalytic activity">
    <reaction evidence="18">
        <text>riboflavin + ATP = FMN + ADP + H(+)</text>
        <dbReference type="Rhea" id="RHEA:14357"/>
        <dbReference type="ChEBI" id="CHEBI:15378"/>
        <dbReference type="ChEBI" id="CHEBI:30616"/>
        <dbReference type="ChEBI" id="CHEBI:57986"/>
        <dbReference type="ChEBI" id="CHEBI:58210"/>
        <dbReference type="ChEBI" id="CHEBI:456216"/>
        <dbReference type="EC" id="2.7.1.26"/>
    </reaction>
</comment>
<dbReference type="GO" id="GO:0005524">
    <property type="term" value="F:ATP binding"/>
    <property type="evidence" value="ECO:0007669"/>
    <property type="project" value="UniProtKB-KW"/>
</dbReference>
<keyword evidence="15" id="KW-0067">ATP-binding</keyword>
<dbReference type="PANTHER" id="PTHR22749">
    <property type="entry name" value="RIBOFLAVIN KINASE/FMN ADENYLYLTRANSFERASE"/>
    <property type="match status" value="1"/>
</dbReference>
<feature type="domain" description="Riboflavin kinase" evidence="21">
    <location>
        <begin position="190"/>
        <end position="314"/>
    </location>
</feature>
<evidence type="ECO:0000256" key="12">
    <source>
        <dbReference type="ARBA" id="ARBA00022741"/>
    </source>
</evidence>
<dbReference type="SUPFAM" id="SSF82114">
    <property type="entry name" value="Riboflavin kinase-like"/>
    <property type="match status" value="1"/>
</dbReference>
<sequence>MELIRGLHNLPAGGATRSGAPRECVATIGNFDGVHRGHQAILEQLKSLSRSAGLPVTVVIFEPQPREYFAGDQAPPRLTRLRDKVELLAAHGADRILCLPFNDALRSLTARQFIERVLIEGLCVRHLVVGDDFRFGCDRAGDFALLEAVGRERGFAVEHTRTFTLDDERVSSTRVRTLLASGNFCQAARMLGRPFAFQGRVVRDRQLGRTIGVPTANIPLTRRPLALRGVFACATRLPDGSWVPSVANIGWRPTVGAHQPMLEVHVLDRQLELYGESLSVVPCARLRGETKFADFDTLVTQIHHDLDQARRYFQAPETAPASDQAPEAAPAIQAPAAPDALQTATTENPGDTSSVSGGLASLAPPPARFPLASAPLPHETAAADSPPGPSRDTRTDE</sequence>
<keyword evidence="13 22" id="KW-0418">Kinase</keyword>
<dbReference type="NCBIfam" id="NF004159">
    <property type="entry name" value="PRK05627.1-2"/>
    <property type="match status" value="1"/>
</dbReference>
<comment type="pathway">
    <text evidence="2">Cofactor biosynthesis; FAD biosynthesis; FAD from FMN: step 1/1.</text>
</comment>
<dbReference type="Pfam" id="PF01687">
    <property type="entry name" value="Flavokinase"/>
    <property type="match status" value="1"/>
</dbReference>
<evidence type="ECO:0000256" key="20">
    <source>
        <dbReference type="SAM" id="MobiDB-lite"/>
    </source>
</evidence>
<keyword evidence="12" id="KW-0547">Nucleotide-binding</keyword>
<dbReference type="InterPro" id="IPR014729">
    <property type="entry name" value="Rossmann-like_a/b/a_fold"/>
</dbReference>
<dbReference type="SMART" id="SM00904">
    <property type="entry name" value="Flavokinase"/>
    <property type="match status" value="1"/>
</dbReference>
<evidence type="ECO:0000256" key="14">
    <source>
        <dbReference type="ARBA" id="ARBA00022827"/>
    </source>
</evidence>
<dbReference type="GO" id="GO:0009398">
    <property type="term" value="P:FMN biosynthetic process"/>
    <property type="evidence" value="ECO:0007669"/>
    <property type="project" value="TreeGrafter"/>
</dbReference>
<dbReference type="NCBIfam" id="NF004163">
    <property type="entry name" value="PRK05627.1-6"/>
    <property type="match status" value="1"/>
</dbReference>
<evidence type="ECO:0000256" key="1">
    <source>
        <dbReference type="ARBA" id="ARBA00002121"/>
    </source>
</evidence>
<evidence type="ECO:0000256" key="7">
    <source>
        <dbReference type="ARBA" id="ARBA00018483"/>
    </source>
</evidence>
<dbReference type="GO" id="GO:0003919">
    <property type="term" value="F:FMN adenylyltransferase activity"/>
    <property type="evidence" value="ECO:0007669"/>
    <property type="project" value="UniProtKB-EC"/>
</dbReference>
<evidence type="ECO:0000256" key="9">
    <source>
        <dbReference type="ARBA" id="ARBA00022643"/>
    </source>
</evidence>
<dbReference type="InterPro" id="IPR015864">
    <property type="entry name" value="FAD_synthase"/>
</dbReference>
<feature type="region of interest" description="Disordered" evidence="20">
    <location>
        <begin position="338"/>
        <end position="397"/>
    </location>
</feature>
<evidence type="ECO:0000256" key="19">
    <source>
        <dbReference type="ARBA" id="ARBA00049494"/>
    </source>
</evidence>
<dbReference type="InterPro" id="IPR023465">
    <property type="entry name" value="Riboflavin_kinase_dom_sf"/>
</dbReference>
<dbReference type="PANTHER" id="PTHR22749:SF6">
    <property type="entry name" value="RIBOFLAVIN KINASE"/>
    <property type="match status" value="1"/>
</dbReference>